<dbReference type="InterPro" id="IPR013762">
    <property type="entry name" value="Integrase-like_cat_sf"/>
</dbReference>
<feature type="domain" description="Tyr recombinase" evidence="5">
    <location>
        <begin position="166"/>
        <end position="357"/>
    </location>
</feature>
<comment type="similarity">
    <text evidence="1">Belongs to the 'phage' integrase family.</text>
</comment>
<evidence type="ECO:0000313" key="7">
    <source>
        <dbReference type="Proteomes" id="UP000184428"/>
    </source>
</evidence>
<evidence type="ECO:0000259" key="5">
    <source>
        <dbReference type="PROSITE" id="PS51898"/>
    </source>
</evidence>
<evidence type="ECO:0000313" key="6">
    <source>
        <dbReference type="EMBL" id="SHN88526.1"/>
    </source>
</evidence>
<evidence type="ECO:0000256" key="3">
    <source>
        <dbReference type="ARBA" id="ARBA00023172"/>
    </source>
</evidence>
<dbReference type="Pfam" id="PF00589">
    <property type="entry name" value="Phage_integrase"/>
    <property type="match status" value="1"/>
</dbReference>
<dbReference type="CDD" id="cd01189">
    <property type="entry name" value="INT_ICEBs1_C_like"/>
    <property type="match status" value="1"/>
</dbReference>
<dbReference type="GO" id="GO:0003677">
    <property type="term" value="F:DNA binding"/>
    <property type="evidence" value="ECO:0007669"/>
    <property type="project" value="UniProtKB-KW"/>
</dbReference>
<dbReference type="InterPro" id="IPR002104">
    <property type="entry name" value="Integrase_catalytic"/>
</dbReference>
<dbReference type="Pfam" id="PF26003">
    <property type="entry name" value="Integrase_N_phage"/>
    <property type="match status" value="1"/>
</dbReference>
<dbReference type="Gene3D" id="1.10.150.130">
    <property type="match status" value="1"/>
</dbReference>
<sequence length="389" mass="41876">MAKRAAFGTVDRLPSGRYRARYVGPDGRRRSKVFGTAKADAWAWLATAQADLVRKAWRAPEAGQRTVGAFAADYLARDDLRQSTRSLYAGLWRLHLALHWEDVPVGDVTPAKVRTWHTAASKGTGPTALAQSYRLLRSILGVAVADEVIAANPCRLRNASTPKATRPSRALTAAEAQSLADHLAQDRRTERYRALVLVLAFGGLRFGEATALRRSDVLDGGKLRLERSVRYVGGRWLIGDPKTEAGRRTVSLPASVASALAIHLERFVTDSPDALVFGTGAGTFLHSANFGQTFRRAVEAIGLPPVRPHELRHTGATLAAATGATTKELMRRMGHATPAAALIYQHAADHRDEEIARALEGILGATPTAPAQAARPARGQAGVEATESR</sequence>
<evidence type="ECO:0000256" key="2">
    <source>
        <dbReference type="ARBA" id="ARBA00023125"/>
    </source>
</evidence>
<feature type="region of interest" description="Disordered" evidence="4">
    <location>
        <begin position="367"/>
        <end position="389"/>
    </location>
</feature>
<protein>
    <submittedName>
        <fullName evidence="6">Site-specific recombinase XerC</fullName>
    </submittedName>
</protein>
<proteinExistence type="inferred from homology"/>
<dbReference type="InterPro" id="IPR010998">
    <property type="entry name" value="Integrase_recombinase_N"/>
</dbReference>
<dbReference type="GO" id="GO:0006310">
    <property type="term" value="P:DNA recombination"/>
    <property type="evidence" value="ECO:0007669"/>
    <property type="project" value="UniProtKB-KW"/>
</dbReference>
<dbReference type="PANTHER" id="PTHR30349">
    <property type="entry name" value="PHAGE INTEGRASE-RELATED"/>
    <property type="match status" value="1"/>
</dbReference>
<dbReference type="GO" id="GO:0015074">
    <property type="term" value="P:DNA integration"/>
    <property type="evidence" value="ECO:0007669"/>
    <property type="project" value="InterPro"/>
</dbReference>
<evidence type="ECO:0000256" key="1">
    <source>
        <dbReference type="ARBA" id="ARBA00008857"/>
    </source>
</evidence>
<dbReference type="SUPFAM" id="SSF56349">
    <property type="entry name" value="DNA breaking-rejoining enzymes"/>
    <property type="match status" value="1"/>
</dbReference>
<dbReference type="InterPro" id="IPR011010">
    <property type="entry name" value="DNA_brk_join_enz"/>
</dbReference>
<keyword evidence="2" id="KW-0238">DNA-binding</keyword>
<gene>
    <name evidence="6" type="ORF">SAMN05660350_04554</name>
</gene>
<dbReference type="Proteomes" id="UP000184428">
    <property type="component" value="Unassembled WGS sequence"/>
</dbReference>
<keyword evidence="3" id="KW-0233">DNA recombination</keyword>
<dbReference type="RefSeq" id="WP_072920922.1">
    <property type="nucleotide sequence ID" value="NZ_FRDM01000047.1"/>
</dbReference>
<dbReference type="PROSITE" id="PS51898">
    <property type="entry name" value="TYR_RECOMBINASE"/>
    <property type="match status" value="1"/>
</dbReference>
<accession>A0A1M7V022</accession>
<dbReference type="AlphaFoldDB" id="A0A1M7V022"/>
<evidence type="ECO:0000256" key="4">
    <source>
        <dbReference type="SAM" id="MobiDB-lite"/>
    </source>
</evidence>
<dbReference type="InterPro" id="IPR050090">
    <property type="entry name" value="Tyrosine_recombinase_XerCD"/>
</dbReference>
<dbReference type="InterPro" id="IPR058717">
    <property type="entry name" value="Phage_L5_Integrase_N"/>
</dbReference>
<feature type="compositionally biased region" description="Low complexity" evidence="4">
    <location>
        <begin position="367"/>
        <end position="382"/>
    </location>
</feature>
<reference evidence="6 7" key="1">
    <citation type="submission" date="2016-12" db="EMBL/GenBank/DDBJ databases">
        <authorList>
            <person name="Song W.-J."/>
            <person name="Kurnit D.M."/>
        </authorList>
    </citation>
    <scope>NUCLEOTIDE SEQUENCE [LARGE SCALE GENOMIC DNA]</scope>
    <source>
        <strain evidence="6 7">DSM 43162</strain>
    </source>
</reference>
<dbReference type="PANTHER" id="PTHR30349:SF64">
    <property type="entry name" value="PROPHAGE INTEGRASE INTD-RELATED"/>
    <property type="match status" value="1"/>
</dbReference>
<name>A0A1M7V022_9ACTN</name>
<dbReference type="Gene3D" id="1.10.443.10">
    <property type="entry name" value="Intergrase catalytic core"/>
    <property type="match status" value="1"/>
</dbReference>
<dbReference type="EMBL" id="FRDM01000047">
    <property type="protein sequence ID" value="SHN88526.1"/>
    <property type="molecule type" value="Genomic_DNA"/>
</dbReference>
<organism evidence="6 7">
    <name type="scientific">Geodermatophilus obscurus</name>
    <dbReference type="NCBI Taxonomy" id="1861"/>
    <lineage>
        <taxon>Bacteria</taxon>
        <taxon>Bacillati</taxon>
        <taxon>Actinomycetota</taxon>
        <taxon>Actinomycetes</taxon>
        <taxon>Geodermatophilales</taxon>
        <taxon>Geodermatophilaceae</taxon>
        <taxon>Geodermatophilus</taxon>
    </lineage>
</organism>